<protein>
    <recommendedName>
        <fullName evidence="3">Tyrosine specific protein phosphatases domain-containing protein</fullName>
    </recommendedName>
</protein>
<keyword evidence="2" id="KW-1185">Reference proteome</keyword>
<dbReference type="Gene3D" id="3.90.190.10">
    <property type="entry name" value="Protein tyrosine phosphatase superfamily"/>
    <property type="match status" value="1"/>
</dbReference>
<evidence type="ECO:0008006" key="3">
    <source>
        <dbReference type="Google" id="ProtNLM"/>
    </source>
</evidence>
<comment type="caution">
    <text evidence="1">The sequence shown here is derived from an EMBL/GenBank/DDBJ whole genome shotgun (WGS) entry which is preliminary data.</text>
</comment>
<name>A0ABP9PG29_9BACT</name>
<sequence length="175" mass="19155">MFIQRLERDLAICSATQITPFLAKEPGRWHVVSIREPIQTEADLAHARSLHPMVFEDVLTTQDELGRGPTAAHLAAFLAYVAGTGREPLVLQCWAGRSRSTAVALVVIVKELSEAGLEGAELVQAAVDILLTLRPQALPNALVLRLGLEQFFPAPLGETLSKALMREPRIRKNFG</sequence>
<dbReference type="Proteomes" id="UP001499852">
    <property type="component" value="Unassembled WGS sequence"/>
</dbReference>
<accession>A0ABP9PG29</accession>
<dbReference type="RefSeq" id="WP_345738021.1">
    <property type="nucleotide sequence ID" value="NZ_BAABIA010000008.1"/>
</dbReference>
<evidence type="ECO:0000313" key="2">
    <source>
        <dbReference type="Proteomes" id="UP001499852"/>
    </source>
</evidence>
<dbReference type="SUPFAM" id="SSF52799">
    <property type="entry name" value="(Phosphotyrosine protein) phosphatases II"/>
    <property type="match status" value="1"/>
</dbReference>
<evidence type="ECO:0000313" key="1">
    <source>
        <dbReference type="EMBL" id="GAA5145993.1"/>
    </source>
</evidence>
<organism evidence="1 2">
    <name type="scientific">Prosthecobacter algae</name>
    <dbReference type="NCBI Taxonomy" id="1144682"/>
    <lineage>
        <taxon>Bacteria</taxon>
        <taxon>Pseudomonadati</taxon>
        <taxon>Verrucomicrobiota</taxon>
        <taxon>Verrucomicrobiia</taxon>
        <taxon>Verrucomicrobiales</taxon>
        <taxon>Verrucomicrobiaceae</taxon>
        <taxon>Prosthecobacter</taxon>
    </lineage>
</organism>
<proteinExistence type="predicted"/>
<gene>
    <name evidence="1" type="ORF">GCM10023213_38410</name>
</gene>
<reference evidence="2" key="1">
    <citation type="journal article" date="2019" name="Int. J. Syst. Evol. Microbiol.">
        <title>The Global Catalogue of Microorganisms (GCM) 10K type strain sequencing project: providing services to taxonomists for standard genome sequencing and annotation.</title>
        <authorList>
            <consortium name="The Broad Institute Genomics Platform"/>
            <consortium name="The Broad Institute Genome Sequencing Center for Infectious Disease"/>
            <person name="Wu L."/>
            <person name="Ma J."/>
        </authorList>
    </citation>
    <scope>NUCLEOTIDE SEQUENCE [LARGE SCALE GENOMIC DNA]</scope>
    <source>
        <strain evidence="2">JCM 18053</strain>
    </source>
</reference>
<dbReference type="InterPro" id="IPR029021">
    <property type="entry name" value="Prot-tyrosine_phosphatase-like"/>
</dbReference>
<dbReference type="EMBL" id="BAABIA010000008">
    <property type="protein sequence ID" value="GAA5145993.1"/>
    <property type="molecule type" value="Genomic_DNA"/>
</dbReference>